<dbReference type="OrthoDB" id="5420724at2759"/>
<feature type="transmembrane region" description="Helical" evidence="2">
    <location>
        <begin position="297"/>
        <end position="321"/>
    </location>
</feature>
<reference evidence="4" key="2">
    <citation type="journal article" date="2018" name="Nat. Commun.">
        <title>Extreme sensitivity to ultraviolet light in the fungal pathogen causing white-nose syndrome of bats.</title>
        <authorList>
            <person name="Palmer J.M."/>
            <person name="Drees K.P."/>
            <person name="Foster J.T."/>
            <person name="Lindner D.L."/>
        </authorList>
    </citation>
    <scope>NUCLEOTIDE SEQUENCE [LARGE SCALE GENOMIC DNA]</scope>
    <source>
        <strain evidence="4">UAMH 10579</strain>
    </source>
</reference>
<evidence type="ECO:0000313" key="4">
    <source>
        <dbReference type="Proteomes" id="UP000091956"/>
    </source>
</evidence>
<feature type="region of interest" description="Disordered" evidence="1">
    <location>
        <begin position="1"/>
        <end position="66"/>
    </location>
</feature>
<dbReference type="GeneID" id="28842140"/>
<keyword evidence="2" id="KW-0812">Transmembrane</keyword>
<feature type="region of interest" description="Disordered" evidence="1">
    <location>
        <begin position="430"/>
        <end position="514"/>
    </location>
</feature>
<keyword evidence="4" id="KW-1185">Reference proteome</keyword>
<dbReference type="AlphaFoldDB" id="A0A1B8GC56"/>
<organism evidence="3 4">
    <name type="scientific">Pseudogymnoascus verrucosus</name>
    <dbReference type="NCBI Taxonomy" id="342668"/>
    <lineage>
        <taxon>Eukaryota</taxon>
        <taxon>Fungi</taxon>
        <taxon>Dikarya</taxon>
        <taxon>Ascomycota</taxon>
        <taxon>Pezizomycotina</taxon>
        <taxon>Leotiomycetes</taxon>
        <taxon>Thelebolales</taxon>
        <taxon>Thelebolaceae</taxon>
        <taxon>Pseudogymnoascus</taxon>
    </lineage>
</organism>
<name>A0A1B8GC56_9PEZI</name>
<protein>
    <recommendedName>
        <fullName evidence="5">MARVEL domain-containing protein</fullName>
    </recommendedName>
</protein>
<feature type="compositionally biased region" description="Low complexity" evidence="1">
    <location>
        <begin position="18"/>
        <end position="27"/>
    </location>
</feature>
<keyword evidence="2" id="KW-0472">Membrane</keyword>
<dbReference type="EMBL" id="KV460254">
    <property type="protein sequence ID" value="OBT93367.1"/>
    <property type="molecule type" value="Genomic_DNA"/>
</dbReference>
<evidence type="ECO:0000256" key="1">
    <source>
        <dbReference type="SAM" id="MobiDB-lite"/>
    </source>
</evidence>
<reference evidence="3 4" key="1">
    <citation type="submission" date="2016-03" db="EMBL/GenBank/DDBJ databases">
        <title>Comparative genomics of Pseudogymnoascus destructans, the fungus causing white-nose syndrome of bats.</title>
        <authorList>
            <person name="Palmer J.M."/>
            <person name="Drees K.P."/>
            <person name="Foster J.T."/>
            <person name="Lindner D.L."/>
        </authorList>
    </citation>
    <scope>NUCLEOTIDE SEQUENCE [LARGE SCALE GENOMIC DNA]</scope>
    <source>
        <strain evidence="3 4">UAMH 10579</strain>
    </source>
</reference>
<accession>A0A1B8GC56</accession>
<gene>
    <name evidence="3" type="ORF">VE01_08754</name>
</gene>
<dbReference type="PANTHER" id="PTHR42069">
    <property type="entry name" value="HYPHAL ANASTAMOSIS-8 PROTEIN"/>
    <property type="match status" value="1"/>
</dbReference>
<feature type="transmembrane region" description="Helical" evidence="2">
    <location>
        <begin position="150"/>
        <end position="176"/>
    </location>
</feature>
<evidence type="ECO:0000313" key="3">
    <source>
        <dbReference type="EMBL" id="OBT93367.1"/>
    </source>
</evidence>
<dbReference type="STRING" id="342668.A0A1B8GC56"/>
<feature type="transmembrane region" description="Helical" evidence="2">
    <location>
        <begin position="196"/>
        <end position="220"/>
    </location>
</feature>
<feature type="region of interest" description="Disordered" evidence="1">
    <location>
        <begin position="381"/>
        <end position="403"/>
    </location>
</feature>
<dbReference type="Proteomes" id="UP000091956">
    <property type="component" value="Unassembled WGS sequence"/>
</dbReference>
<feature type="transmembrane region" description="Helical" evidence="2">
    <location>
        <begin position="232"/>
        <end position="256"/>
    </location>
</feature>
<keyword evidence="2" id="KW-1133">Transmembrane helix</keyword>
<dbReference type="PANTHER" id="PTHR42069:SF1">
    <property type="entry name" value="MARVEL DOMAIN-CONTAINING PROTEIN"/>
    <property type="match status" value="1"/>
</dbReference>
<proteinExistence type="predicted"/>
<evidence type="ECO:0008006" key="5">
    <source>
        <dbReference type="Google" id="ProtNLM"/>
    </source>
</evidence>
<dbReference type="RefSeq" id="XP_018127100.1">
    <property type="nucleotide sequence ID" value="XM_018278173.2"/>
</dbReference>
<sequence>MGSSNKPTPLQLRGRTASESSSSSSQSALQVPRTPRFAEATAVHSPIDGKGRSPFDDPPEAIMSGAKPSDIGFGYIADNTATRHVEIQVGPASPGLKSAMKVPGTPGRKLENPLSPTFREEQVLEKQEEVTEKQQAKDLKVKVRVRAVKLLLRGVNFGCSLIVLALVGTTVHVFLATKNLPKRSDLPPWASGTQTWPQYVVLATACVSLFFCVMVFWAYFRGGHRRAEKTAVYYTIFAVGFFLLSIVMWAVAAGILQGTRNNGNGKDIWGWSCVDNKRRQAFNDDIDYQLVCRIQSWAVICCVIEVVVETITIAIYGVIFYRYYSKRQLRKTMDNRDKARSDLYLAQLRTQSAPNTPGFGPLSPSYSTHMKSPRFPSSFAATASDAEEGQGASAPGTRFVDASRPGFAAPAKPFALQAPPIKIHAASPKTPSIRAFTPPQPLAETNAGHAPVAPGEQQYASVPIPGAYQPASPGPGQATFGFSEGAPGMAVTSEHRIESPPSSPRLPRQVPRFA</sequence>
<evidence type="ECO:0000256" key="2">
    <source>
        <dbReference type="SAM" id="Phobius"/>
    </source>
</evidence>